<comment type="caution">
    <text evidence="1">The sequence shown here is derived from an EMBL/GenBank/DDBJ whole genome shotgun (WGS) entry which is preliminary data.</text>
</comment>
<keyword evidence="2" id="KW-1185">Reference proteome</keyword>
<dbReference type="InterPro" id="IPR010064">
    <property type="entry name" value="HK97-gp10_tail"/>
</dbReference>
<proteinExistence type="predicted"/>
<name>A0ABS5R1J6_9HYPH</name>
<gene>
    <name evidence="1" type="ORF">KIP89_00245</name>
</gene>
<accession>A0ABS5R1J6</accession>
<organism evidence="1 2">
    <name type="scientific">Ancylobacter radicis</name>
    <dbReference type="NCBI Taxonomy" id="2836179"/>
    <lineage>
        <taxon>Bacteria</taxon>
        <taxon>Pseudomonadati</taxon>
        <taxon>Pseudomonadota</taxon>
        <taxon>Alphaproteobacteria</taxon>
        <taxon>Hyphomicrobiales</taxon>
        <taxon>Xanthobacteraceae</taxon>
        <taxon>Ancylobacter</taxon>
    </lineage>
</organism>
<protein>
    <submittedName>
        <fullName evidence="1">HK97 gp10 family phage protein</fullName>
    </submittedName>
</protein>
<reference evidence="1" key="1">
    <citation type="submission" date="2021-05" db="EMBL/GenBank/DDBJ databases">
        <authorList>
            <person name="Sun Q."/>
            <person name="Inoue M."/>
        </authorList>
    </citation>
    <scope>NUCLEOTIDE SEQUENCE</scope>
    <source>
        <strain evidence="1">VKM B-3255</strain>
    </source>
</reference>
<evidence type="ECO:0000313" key="1">
    <source>
        <dbReference type="EMBL" id="MBS9475538.1"/>
    </source>
</evidence>
<dbReference type="Proteomes" id="UP001166585">
    <property type="component" value="Unassembled WGS sequence"/>
</dbReference>
<dbReference type="Pfam" id="PF04883">
    <property type="entry name" value="HK97-gp10_like"/>
    <property type="match status" value="1"/>
</dbReference>
<evidence type="ECO:0000313" key="2">
    <source>
        <dbReference type="Proteomes" id="UP001166585"/>
    </source>
</evidence>
<dbReference type="EMBL" id="JAHCQH010000004">
    <property type="protein sequence ID" value="MBS9475538.1"/>
    <property type="molecule type" value="Genomic_DNA"/>
</dbReference>
<dbReference type="NCBIfam" id="TIGR01725">
    <property type="entry name" value="phge_HK97_gp10"/>
    <property type="match status" value="1"/>
</dbReference>
<sequence length="135" mass="15178">MARSPDLARLQRRLMAIPEAVKRELRPTLEKSADEVVTMARRLAPVDDGTLRASIRREPGDHDLEVRVEAGGEATTREVRRGSGVDYDYALAVEYGTIDTPAQPFFWPAYRLSSKRIKSRAKRAISKAVKRTQKG</sequence>